<dbReference type="Pfam" id="PF11363">
    <property type="entry name" value="DUF3164"/>
    <property type="match status" value="1"/>
</dbReference>
<dbReference type="AlphaFoldDB" id="A0AAX1PKI6"/>
<organism evidence="1 2">
    <name type="scientific">Aeromonas salmonicida</name>
    <dbReference type="NCBI Taxonomy" id="645"/>
    <lineage>
        <taxon>Bacteria</taxon>
        <taxon>Pseudomonadati</taxon>
        <taxon>Pseudomonadota</taxon>
        <taxon>Gammaproteobacteria</taxon>
        <taxon>Aeromonadales</taxon>
        <taxon>Aeromonadaceae</taxon>
        <taxon>Aeromonas</taxon>
    </lineage>
</organism>
<sequence length="202" mass="22588">MINQTDTLHRNAQGHLVPESLIKTIDLIRDGVVRKQVAAAQALQLQMAAAKVQMQRELEDYLDLSAQEYGVTYGGAKGNITLTSYDGSMKVERAIGEHRIFDERIQAAKAQIDACIERWSEGASANLVAMVDHAFRVNKQGRIDVNQVLSLRNLAIEDDEWKAAMDAIADAITTVSKKEYIRLYQREPSGKYVAINLDWAKL</sequence>
<dbReference type="EMBL" id="QLLM01000004">
    <property type="protein sequence ID" value="RAJ06369.1"/>
    <property type="molecule type" value="Genomic_DNA"/>
</dbReference>
<proteinExistence type="predicted"/>
<name>A0AAX1PKI6_AERSA</name>
<dbReference type="RefSeq" id="WP_111588174.1">
    <property type="nucleotide sequence ID" value="NZ_CAWNWF010000004.1"/>
</dbReference>
<comment type="caution">
    <text evidence="1">The sequence shown here is derived from an EMBL/GenBank/DDBJ whole genome shotgun (WGS) entry which is preliminary data.</text>
</comment>
<dbReference type="InterPro" id="IPR021505">
    <property type="entry name" value="Phage_B3_Orf6"/>
</dbReference>
<dbReference type="Proteomes" id="UP000249422">
    <property type="component" value="Unassembled WGS sequence"/>
</dbReference>
<reference evidence="1 2" key="1">
    <citation type="submission" date="2018-06" db="EMBL/GenBank/DDBJ databases">
        <title>Freshwater and sediment microbial communities from various areas in North America, analyzing microbe dynamics in response to fracking.</title>
        <authorList>
            <person name="Lamendella R."/>
        </authorList>
    </citation>
    <scope>NUCLEOTIDE SEQUENCE [LARGE SCALE GENOMIC DNA]</scope>
    <source>
        <strain evidence="1 2">17</strain>
    </source>
</reference>
<evidence type="ECO:0000313" key="1">
    <source>
        <dbReference type="EMBL" id="RAJ06369.1"/>
    </source>
</evidence>
<protein>
    <submittedName>
        <fullName evidence="1">Uncharacterized protein DUF3164</fullName>
    </submittedName>
</protein>
<evidence type="ECO:0000313" key="2">
    <source>
        <dbReference type="Proteomes" id="UP000249422"/>
    </source>
</evidence>
<gene>
    <name evidence="1" type="ORF">DEU50_104150</name>
</gene>
<accession>A0AAX1PKI6</accession>